<dbReference type="RefSeq" id="WP_193845013.1">
    <property type="nucleotide sequence ID" value="NZ_PRDM01000001.1"/>
</dbReference>
<gene>
    <name evidence="1" type="ORF">C4F50_03425</name>
</gene>
<keyword evidence="2" id="KW-1185">Reference proteome</keyword>
<protein>
    <recommendedName>
        <fullName evidence="3">SUKH-4 immunity protein</fullName>
    </recommendedName>
</protein>
<proteinExistence type="predicted"/>
<comment type="caution">
    <text evidence="1">The sequence shown here is derived from an EMBL/GenBank/DDBJ whole genome shotgun (WGS) entry which is preliminary data.</text>
</comment>
<name>A0ABR9TF59_9FLAO</name>
<evidence type="ECO:0000313" key="1">
    <source>
        <dbReference type="EMBL" id="MBE8723986.1"/>
    </source>
</evidence>
<organism evidence="1 2">
    <name type="scientific">Flavobacterium hungaricum</name>
    <dbReference type="NCBI Taxonomy" id="2082725"/>
    <lineage>
        <taxon>Bacteria</taxon>
        <taxon>Pseudomonadati</taxon>
        <taxon>Bacteroidota</taxon>
        <taxon>Flavobacteriia</taxon>
        <taxon>Flavobacteriales</taxon>
        <taxon>Flavobacteriaceae</taxon>
        <taxon>Flavobacterium</taxon>
    </lineage>
</organism>
<accession>A0ABR9TF59</accession>
<dbReference type="EMBL" id="PRDM01000001">
    <property type="protein sequence ID" value="MBE8723986.1"/>
    <property type="molecule type" value="Genomic_DNA"/>
</dbReference>
<evidence type="ECO:0000313" key="2">
    <source>
        <dbReference type="Proteomes" id="UP000640614"/>
    </source>
</evidence>
<reference evidence="1 2" key="1">
    <citation type="submission" date="2018-07" db="EMBL/GenBank/DDBJ databases">
        <title>Genome assembly of strain KB82.</title>
        <authorList>
            <person name="Kukolya J."/>
            <person name="Horvath B."/>
            <person name="Nagy I."/>
            <person name="Toth A."/>
        </authorList>
    </citation>
    <scope>NUCLEOTIDE SEQUENCE [LARGE SCALE GENOMIC DNA]</scope>
    <source>
        <strain evidence="1 2">Kb82</strain>
    </source>
</reference>
<evidence type="ECO:0008006" key="3">
    <source>
        <dbReference type="Google" id="ProtNLM"/>
    </source>
</evidence>
<sequence length="166" mass="19060">MVLENKIIEHFGSCLVKREIDTSLMQILTEEEIYLLSKIGLPNNCQDFEFTNSLVLLTTSELLIGNTAYNDPVILNLESRKIFRGSDFFLAQSLKNFVCQLYVLDTLWKIDIPQQKLGDYRENHNHKKYAAVLETKLLDIDPDLLKNDLGYFWGSLIEDIESGIVG</sequence>
<dbReference type="Proteomes" id="UP000640614">
    <property type="component" value="Unassembled WGS sequence"/>
</dbReference>